<sequence length="341" mass="39285">MIPKSVVGVEVEKKNNQKVVGIAVLFVGVTLACLVLSNSMPRSYVLSQIFAINSNGLAAKNKDPLDIVLEKASTKDKTVIITNLNDAWAEPHSIFDVFLESFRVGIDTKSLVKHLVVICLDEKAYNRCLALHPHCYRFQIEGFNFTREAFFMTPDYLEIVWRKIDLLATVLEKGYNFVFTDNDIMWLRNPFPRFFPDADIQVSCDTFLGNSTDLNNLANTGFSFVKSNNRTVQFYKFWYNSRKRFPRLHDQHVFDRIKYDPFITKDVGLQMRFHDTDIFGGFCHASKDFNLVCTMHANCCVGVERKVHDLQIVLGDWRRYKSLEPSMQPNVSWSIPQKCGH</sequence>
<organism evidence="3 4">
    <name type="scientific">Ziziphus jujuba var. spinosa</name>
    <dbReference type="NCBI Taxonomy" id="714518"/>
    <lineage>
        <taxon>Eukaryota</taxon>
        <taxon>Viridiplantae</taxon>
        <taxon>Streptophyta</taxon>
        <taxon>Embryophyta</taxon>
        <taxon>Tracheophyta</taxon>
        <taxon>Spermatophyta</taxon>
        <taxon>Magnoliopsida</taxon>
        <taxon>eudicotyledons</taxon>
        <taxon>Gunneridae</taxon>
        <taxon>Pentapetalae</taxon>
        <taxon>rosids</taxon>
        <taxon>fabids</taxon>
        <taxon>Rosales</taxon>
        <taxon>Rhamnaceae</taxon>
        <taxon>Paliureae</taxon>
        <taxon>Ziziphus</taxon>
    </lineage>
</organism>
<keyword evidence="1" id="KW-0472">Membrane</keyword>
<keyword evidence="1" id="KW-1133">Transmembrane helix</keyword>
<accession>A0A978VG82</accession>
<feature type="transmembrane region" description="Helical" evidence="1">
    <location>
        <begin position="20"/>
        <end position="37"/>
    </location>
</feature>
<evidence type="ECO:0000313" key="3">
    <source>
        <dbReference type="EMBL" id="KAH7529371.1"/>
    </source>
</evidence>
<dbReference type="PANTHER" id="PTHR46038:SF13">
    <property type="entry name" value="GLYCOSYLTRANSFERASE"/>
    <property type="match status" value="1"/>
</dbReference>
<evidence type="ECO:0000259" key="2">
    <source>
        <dbReference type="Pfam" id="PF03407"/>
    </source>
</evidence>
<name>A0A978VG82_ZIZJJ</name>
<dbReference type="EMBL" id="JAEACU010000005">
    <property type="protein sequence ID" value="KAH7529371.1"/>
    <property type="molecule type" value="Genomic_DNA"/>
</dbReference>
<reference evidence="3" key="1">
    <citation type="journal article" date="2021" name="Front. Plant Sci.">
        <title>Chromosome-Scale Genome Assembly for Chinese Sour Jujube and Insights Into Its Genome Evolution and Domestication Signature.</title>
        <authorList>
            <person name="Shen L.-Y."/>
            <person name="Luo H."/>
            <person name="Wang X.-L."/>
            <person name="Wang X.-M."/>
            <person name="Qiu X.-J."/>
            <person name="Liu H."/>
            <person name="Zhou S.-S."/>
            <person name="Jia K.-H."/>
            <person name="Nie S."/>
            <person name="Bao Y.-T."/>
            <person name="Zhang R.-G."/>
            <person name="Yun Q.-Z."/>
            <person name="Chai Y.-H."/>
            <person name="Lu J.-Y."/>
            <person name="Li Y."/>
            <person name="Zhao S.-W."/>
            <person name="Mao J.-F."/>
            <person name="Jia S.-G."/>
            <person name="Mao Y.-M."/>
        </authorList>
    </citation>
    <scope>NUCLEOTIDE SEQUENCE</scope>
    <source>
        <strain evidence="3">AT0</strain>
        <tissue evidence="3">Leaf</tissue>
    </source>
</reference>
<dbReference type="PROSITE" id="PS51257">
    <property type="entry name" value="PROKAR_LIPOPROTEIN"/>
    <property type="match status" value="1"/>
</dbReference>
<dbReference type="InterPro" id="IPR044821">
    <property type="entry name" value="At1g28695/At4g15970-like"/>
</dbReference>
<keyword evidence="1" id="KW-0812">Transmembrane</keyword>
<evidence type="ECO:0000256" key="1">
    <source>
        <dbReference type="SAM" id="Phobius"/>
    </source>
</evidence>
<protein>
    <recommendedName>
        <fullName evidence="2">Nucleotide-diphospho-sugar transferase domain-containing protein</fullName>
    </recommendedName>
</protein>
<dbReference type="PANTHER" id="PTHR46038">
    <property type="entry name" value="EXPRESSED PROTEIN-RELATED"/>
    <property type="match status" value="1"/>
</dbReference>
<dbReference type="Pfam" id="PF03407">
    <property type="entry name" value="Nucleotid_trans"/>
    <property type="match status" value="1"/>
</dbReference>
<proteinExistence type="predicted"/>
<dbReference type="AlphaFoldDB" id="A0A978VG82"/>
<gene>
    <name evidence="3" type="ORF">FEM48_Zijuj05G0177100</name>
</gene>
<feature type="domain" description="Nucleotide-diphospho-sugar transferase" evidence="2">
    <location>
        <begin position="111"/>
        <end position="310"/>
    </location>
</feature>
<evidence type="ECO:0000313" key="4">
    <source>
        <dbReference type="Proteomes" id="UP000813462"/>
    </source>
</evidence>
<dbReference type="Proteomes" id="UP000813462">
    <property type="component" value="Unassembled WGS sequence"/>
</dbReference>
<comment type="caution">
    <text evidence="3">The sequence shown here is derived from an EMBL/GenBank/DDBJ whole genome shotgun (WGS) entry which is preliminary data.</text>
</comment>
<dbReference type="InterPro" id="IPR005069">
    <property type="entry name" value="Nucl-diP-sugar_transferase"/>
</dbReference>